<comment type="cofactor">
    <cofactor evidence="2">
        <name>Fe cation</name>
        <dbReference type="ChEBI" id="CHEBI:24875"/>
    </cofactor>
    <text evidence="2">Binds 1 Fe cation per subunit.</text>
</comment>
<protein>
    <submittedName>
        <fullName evidence="6">Pirin family protein</fullName>
    </submittedName>
</protein>
<gene>
    <name evidence="6" type="ORF">H8K47_08145</name>
</gene>
<dbReference type="GO" id="GO:0046872">
    <property type="term" value="F:metal ion binding"/>
    <property type="evidence" value="ECO:0007669"/>
    <property type="project" value="UniProtKB-KW"/>
</dbReference>
<dbReference type="PANTHER" id="PTHR13903">
    <property type="entry name" value="PIRIN-RELATED"/>
    <property type="match status" value="1"/>
</dbReference>
<dbReference type="Pfam" id="PF05726">
    <property type="entry name" value="Pirin_C"/>
    <property type="match status" value="1"/>
</dbReference>
<name>A0A923KZ28_9BURK</name>
<dbReference type="InterPro" id="IPR011051">
    <property type="entry name" value="RmlC_Cupin_sf"/>
</dbReference>
<organism evidence="6 7">
    <name type="scientific">Undibacterium rugosum</name>
    <dbReference type="NCBI Taxonomy" id="2762291"/>
    <lineage>
        <taxon>Bacteria</taxon>
        <taxon>Pseudomonadati</taxon>
        <taxon>Pseudomonadota</taxon>
        <taxon>Betaproteobacteria</taxon>
        <taxon>Burkholderiales</taxon>
        <taxon>Oxalobacteraceae</taxon>
        <taxon>Undibacterium</taxon>
    </lineage>
</organism>
<dbReference type="Pfam" id="PF02678">
    <property type="entry name" value="Pirin"/>
    <property type="match status" value="1"/>
</dbReference>
<proteinExistence type="inferred from homology"/>
<keyword evidence="7" id="KW-1185">Reference proteome</keyword>
<evidence type="ECO:0000256" key="1">
    <source>
        <dbReference type="ARBA" id="ARBA00008416"/>
    </source>
</evidence>
<dbReference type="EMBL" id="JACOGG010000007">
    <property type="protein sequence ID" value="MBC3935328.1"/>
    <property type="molecule type" value="Genomic_DNA"/>
</dbReference>
<reference evidence="6" key="1">
    <citation type="submission" date="2020-08" db="EMBL/GenBank/DDBJ databases">
        <title>Novel species isolated from subtropical streams in China.</title>
        <authorList>
            <person name="Lu H."/>
        </authorList>
    </citation>
    <scope>NUCLEOTIDE SEQUENCE</scope>
    <source>
        <strain evidence="6">CY7W</strain>
    </source>
</reference>
<feature type="domain" description="Pirin C-terminal" evidence="5">
    <location>
        <begin position="175"/>
        <end position="272"/>
    </location>
</feature>
<evidence type="ECO:0000259" key="4">
    <source>
        <dbReference type="Pfam" id="PF02678"/>
    </source>
</evidence>
<dbReference type="CDD" id="cd02909">
    <property type="entry name" value="cupin_pirin_N"/>
    <property type="match status" value="1"/>
</dbReference>
<evidence type="ECO:0000313" key="7">
    <source>
        <dbReference type="Proteomes" id="UP000612361"/>
    </source>
</evidence>
<dbReference type="InterPro" id="IPR012093">
    <property type="entry name" value="Pirin"/>
</dbReference>
<dbReference type="CDD" id="cd02247">
    <property type="entry name" value="cupin_pirin_C"/>
    <property type="match status" value="1"/>
</dbReference>
<feature type="binding site" evidence="2">
    <location>
        <position position="61"/>
    </location>
    <ligand>
        <name>Fe cation</name>
        <dbReference type="ChEBI" id="CHEBI:24875"/>
    </ligand>
</feature>
<feature type="domain" description="Pirin N-terminal" evidence="4">
    <location>
        <begin position="24"/>
        <end position="123"/>
    </location>
</feature>
<dbReference type="RefSeq" id="WP_186880913.1">
    <property type="nucleotide sequence ID" value="NZ_JACOGG010000007.1"/>
</dbReference>
<dbReference type="InterPro" id="IPR003829">
    <property type="entry name" value="Pirin_N_dom"/>
</dbReference>
<accession>A0A923KZ28</accession>
<dbReference type="PIRSF" id="PIRSF006232">
    <property type="entry name" value="Pirin"/>
    <property type="match status" value="1"/>
</dbReference>
<dbReference type="AlphaFoldDB" id="A0A923KZ28"/>
<dbReference type="Gene3D" id="2.60.120.10">
    <property type="entry name" value="Jelly Rolls"/>
    <property type="match status" value="2"/>
</dbReference>
<evidence type="ECO:0000313" key="6">
    <source>
        <dbReference type="EMBL" id="MBC3935328.1"/>
    </source>
</evidence>
<keyword evidence="2" id="KW-0479">Metal-binding</keyword>
<sequence>MTTDSPTLRTLTARTSVIGEDTTIRRALPHREQKTIGAWCFLDHVGPAQFAAGKGMHVGAHPHIGLQTFTWMIEGELYHRDSAGHQQIVRPGQVNLMTAGHGIVHTEDSVQDGAHLHAAQLWIALPDHERQRAPGFRNYPELPIVERDGYRITVLAGSLLDHTSPVEVFTPLCGADFTSTAAAHTELRLEASFEYGVLVLQGRATVNGTALEPGHLAYLPPGSGSLNLGCDAACRVLLIGGEPLQEELLLWWNFVGRKQAELEQALQDWNQQNARFPAVPGSSSARLEAPALAGMKLKI</sequence>
<dbReference type="PANTHER" id="PTHR13903:SF8">
    <property type="entry name" value="PIRIN"/>
    <property type="match status" value="1"/>
</dbReference>
<dbReference type="Proteomes" id="UP000612361">
    <property type="component" value="Unassembled WGS sequence"/>
</dbReference>
<feature type="binding site" evidence="2">
    <location>
        <position position="63"/>
    </location>
    <ligand>
        <name>Fe cation</name>
        <dbReference type="ChEBI" id="CHEBI:24875"/>
    </ligand>
</feature>
<feature type="binding site" evidence="2">
    <location>
        <position position="107"/>
    </location>
    <ligand>
        <name>Fe cation</name>
        <dbReference type="ChEBI" id="CHEBI:24875"/>
    </ligand>
</feature>
<evidence type="ECO:0000256" key="2">
    <source>
        <dbReference type="PIRSR" id="PIRSR006232-1"/>
    </source>
</evidence>
<evidence type="ECO:0000256" key="3">
    <source>
        <dbReference type="RuleBase" id="RU003457"/>
    </source>
</evidence>
<dbReference type="SUPFAM" id="SSF51182">
    <property type="entry name" value="RmlC-like cupins"/>
    <property type="match status" value="1"/>
</dbReference>
<dbReference type="InterPro" id="IPR014710">
    <property type="entry name" value="RmlC-like_jellyroll"/>
</dbReference>
<comment type="caution">
    <text evidence="6">The sequence shown here is derived from an EMBL/GenBank/DDBJ whole genome shotgun (WGS) entry which is preliminary data.</text>
</comment>
<dbReference type="InterPro" id="IPR008778">
    <property type="entry name" value="Pirin_C_dom"/>
</dbReference>
<feature type="binding site" evidence="2">
    <location>
        <position position="105"/>
    </location>
    <ligand>
        <name>Fe cation</name>
        <dbReference type="ChEBI" id="CHEBI:24875"/>
    </ligand>
</feature>
<comment type="similarity">
    <text evidence="1 3">Belongs to the pirin family.</text>
</comment>
<keyword evidence="2" id="KW-0408">Iron</keyword>
<evidence type="ECO:0000259" key="5">
    <source>
        <dbReference type="Pfam" id="PF05726"/>
    </source>
</evidence>